<protein>
    <submittedName>
        <fullName evidence="1">Uncharacterized protein</fullName>
    </submittedName>
</protein>
<evidence type="ECO:0000313" key="1">
    <source>
        <dbReference type="EMBL" id="GBP64480.1"/>
    </source>
</evidence>
<dbReference type="AlphaFoldDB" id="A0A4C1XMW7"/>
<comment type="caution">
    <text evidence="1">The sequence shown here is derived from an EMBL/GenBank/DDBJ whole genome shotgun (WGS) entry which is preliminary data.</text>
</comment>
<name>A0A4C1XMW7_EUMVA</name>
<keyword evidence="2" id="KW-1185">Reference proteome</keyword>
<accession>A0A4C1XMW7</accession>
<proteinExistence type="predicted"/>
<dbReference type="EMBL" id="BGZK01000899">
    <property type="protein sequence ID" value="GBP64480.1"/>
    <property type="molecule type" value="Genomic_DNA"/>
</dbReference>
<evidence type="ECO:0000313" key="2">
    <source>
        <dbReference type="Proteomes" id="UP000299102"/>
    </source>
</evidence>
<reference evidence="1 2" key="1">
    <citation type="journal article" date="2019" name="Commun. Biol.">
        <title>The bagworm genome reveals a unique fibroin gene that provides high tensile strength.</title>
        <authorList>
            <person name="Kono N."/>
            <person name="Nakamura H."/>
            <person name="Ohtoshi R."/>
            <person name="Tomita M."/>
            <person name="Numata K."/>
            <person name="Arakawa K."/>
        </authorList>
    </citation>
    <scope>NUCLEOTIDE SEQUENCE [LARGE SCALE GENOMIC DNA]</scope>
</reference>
<dbReference type="Proteomes" id="UP000299102">
    <property type="component" value="Unassembled WGS sequence"/>
</dbReference>
<gene>
    <name evidence="1" type="ORF">EVAR_49276_1</name>
</gene>
<organism evidence="1 2">
    <name type="scientific">Eumeta variegata</name>
    <name type="common">Bagworm moth</name>
    <name type="synonym">Eumeta japonica</name>
    <dbReference type="NCBI Taxonomy" id="151549"/>
    <lineage>
        <taxon>Eukaryota</taxon>
        <taxon>Metazoa</taxon>
        <taxon>Ecdysozoa</taxon>
        <taxon>Arthropoda</taxon>
        <taxon>Hexapoda</taxon>
        <taxon>Insecta</taxon>
        <taxon>Pterygota</taxon>
        <taxon>Neoptera</taxon>
        <taxon>Endopterygota</taxon>
        <taxon>Lepidoptera</taxon>
        <taxon>Glossata</taxon>
        <taxon>Ditrysia</taxon>
        <taxon>Tineoidea</taxon>
        <taxon>Psychidae</taxon>
        <taxon>Oiketicinae</taxon>
        <taxon>Eumeta</taxon>
    </lineage>
</organism>
<sequence>MLLTTGRDENTFIINAHRYLSIRYQSVLERASPAHGLPFRASLEPHGQRIIINCRGPLHTMHNVTLTLTGANLTSATDGLALGRTERAV</sequence>